<evidence type="ECO:0000313" key="2">
    <source>
        <dbReference type="EMBL" id="KAJ7218638.1"/>
    </source>
</evidence>
<keyword evidence="3" id="KW-1185">Reference proteome</keyword>
<evidence type="ECO:0000256" key="1">
    <source>
        <dbReference type="SAM" id="MobiDB-lite"/>
    </source>
</evidence>
<protein>
    <submittedName>
        <fullName evidence="2">Uncharacterized protein</fullName>
    </submittedName>
</protein>
<feature type="compositionally biased region" description="Basic and acidic residues" evidence="1">
    <location>
        <begin position="160"/>
        <end position="170"/>
    </location>
</feature>
<proteinExistence type="predicted"/>
<gene>
    <name evidence="2" type="ORF">GGX14DRAFT_541429</name>
</gene>
<organism evidence="2 3">
    <name type="scientific">Mycena pura</name>
    <dbReference type="NCBI Taxonomy" id="153505"/>
    <lineage>
        <taxon>Eukaryota</taxon>
        <taxon>Fungi</taxon>
        <taxon>Dikarya</taxon>
        <taxon>Basidiomycota</taxon>
        <taxon>Agaricomycotina</taxon>
        <taxon>Agaricomycetes</taxon>
        <taxon>Agaricomycetidae</taxon>
        <taxon>Agaricales</taxon>
        <taxon>Marasmiineae</taxon>
        <taxon>Mycenaceae</taxon>
        <taxon>Mycena</taxon>
    </lineage>
</organism>
<dbReference type="AlphaFoldDB" id="A0AAD6VQC5"/>
<comment type="caution">
    <text evidence="2">The sequence shown here is derived from an EMBL/GenBank/DDBJ whole genome shotgun (WGS) entry which is preliminary data.</text>
</comment>
<reference evidence="2" key="1">
    <citation type="submission" date="2023-03" db="EMBL/GenBank/DDBJ databases">
        <title>Massive genome expansion in bonnet fungi (Mycena s.s.) driven by repeated elements and novel gene families across ecological guilds.</title>
        <authorList>
            <consortium name="Lawrence Berkeley National Laboratory"/>
            <person name="Harder C.B."/>
            <person name="Miyauchi S."/>
            <person name="Viragh M."/>
            <person name="Kuo A."/>
            <person name="Thoen E."/>
            <person name="Andreopoulos B."/>
            <person name="Lu D."/>
            <person name="Skrede I."/>
            <person name="Drula E."/>
            <person name="Henrissat B."/>
            <person name="Morin E."/>
            <person name="Kohler A."/>
            <person name="Barry K."/>
            <person name="LaButti K."/>
            <person name="Morin E."/>
            <person name="Salamov A."/>
            <person name="Lipzen A."/>
            <person name="Mereny Z."/>
            <person name="Hegedus B."/>
            <person name="Baldrian P."/>
            <person name="Stursova M."/>
            <person name="Weitz H."/>
            <person name="Taylor A."/>
            <person name="Grigoriev I.V."/>
            <person name="Nagy L.G."/>
            <person name="Martin F."/>
            <person name="Kauserud H."/>
        </authorList>
    </citation>
    <scope>NUCLEOTIDE SEQUENCE</scope>
    <source>
        <strain evidence="2">9144</strain>
    </source>
</reference>
<accession>A0AAD6VQC5</accession>
<sequence length="531" mass="56739">MTETPYEREALSCSERLRVGIGPFSLPSRTHRGTVIAGIGQDPVAAVTIRPQAASGARALCTGSLRATSWNFGFLRHFLWPQSCICHCSIWLGALETCAVFSPDLASVTDFPSHLPSDGLPIPYGNRAYCPVLAGDRDQVYHPPETAARERAGVSPDAQESSKEASRWAPEEAEHGLGLGLAGVTTSRGITYVLSRPPVFLDVASSSAAPGPFSGPPEGELASHISAWPALTEFLETTYSLLDSPATAAGSPTLAGALVPTAASSPREAMSVATAPPSPALQLHESGSPRVHVLPLTPLAIAPSPTLEPCVTVPETPASPGRALPHTRMPLSRPARVLAGVLASPRARFARLPLQRTPTLQSRPRAVAGILLSPRAPPSAAAAPRHAYAHRRSRVRFVPTAARPPVPAARPTWFQREDTLSATASGSVSAWDRRRVQCVAFEAQLALGRRRSAADLTEETRRDEAEEATWERAGRLRFTLCGLPYAVVLRQQRRRRGGGVGSCGKRRFGCWSWRSGFACGAKRSERGFESP</sequence>
<dbReference type="EMBL" id="JARJCW010000012">
    <property type="protein sequence ID" value="KAJ7218638.1"/>
    <property type="molecule type" value="Genomic_DNA"/>
</dbReference>
<feature type="region of interest" description="Disordered" evidence="1">
    <location>
        <begin position="147"/>
        <end position="170"/>
    </location>
</feature>
<name>A0AAD6VQC5_9AGAR</name>
<evidence type="ECO:0000313" key="3">
    <source>
        <dbReference type="Proteomes" id="UP001219525"/>
    </source>
</evidence>
<dbReference type="Proteomes" id="UP001219525">
    <property type="component" value="Unassembled WGS sequence"/>
</dbReference>